<dbReference type="InterPro" id="IPR026019">
    <property type="entry name" value="Ribul_P_3_epim"/>
</dbReference>
<dbReference type="PANTHER" id="PTHR11749">
    <property type="entry name" value="RIBULOSE-5-PHOSPHATE-3-EPIMERASE"/>
    <property type="match status" value="1"/>
</dbReference>
<keyword evidence="13" id="KW-1185">Reference proteome</keyword>
<feature type="binding site" evidence="10">
    <location>
        <position position="66"/>
    </location>
    <ligand>
        <name>substrate</name>
    </ligand>
</feature>
<gene>
    <name evidence="10 12" type="primary">rpe</name>
    <name evidence="12" type="ORF">F130042H8_19230</name>
</gene>
<dbReference type="PIRSF" id="PIRSF001461">
    <property type="entry name" value="RPE"/>
    <property type="match status" value="1"/>
</dbReference>
<evidence type="ECO:0000256" key="4">
    <source>
        <dbReference type="ARBA" id="ARBA00001947"/>
    </source>
</evidence>
<proteinExistence type="inferred from homology"/>
<dbReference type="RefSeq" id="WP_176253805.1">
    <property type="nucleotide sequence ID" value="NZ_BAABXL010000001.1"/>
</dbReference>
<dbReference type="InterPro" id="IPR011060">
    <property type="entry name" value="RibuloseP-bd_barrel"/>
</dbReference>
<comment type="cofactor">
    <cofactor evidence="4">
        <name>Zn(2+)</name>
        <dbReference type="ChEBI" id="CHEBI:29105"/>
    </cofactor>
</comment>
<comment type="cofactor">
    <cofactor evidence="2">
        <name>Mn(2+)</name>
        <dbReference type="ChEBI" id="CHEBI:29035"/>
    </cofactor>
</comment>
<evidence type="ECO:0000256" key="2">
    <source>
        <dbReference type="ARBA" id="ARBA00001936"/>
    </source>
</evidence>
<feature type="binding site" evidence="10">
    <location>
        <begin position="142"/>
        <end position="145"/>
    </location>
    <ligand>
        <name>substrate</name>
    </ligand>
</feature>
<evidence type="ECO:0000256" key="5">
    <source>
        <dbReference type="ARBA" id="ARBA00001954"/>
    </source>
</evidence>
<feature type="binding site" evidence="10">
    <location>
        <position position="33"/>
    </location>
    <ligand>
        <name>a divalent metal cation</name>
        <dbReference type="ChEBI" id="CHEBI:60240"/>
    </ligand>
</feature>
<dbReference type="Gene3D" id="3.20.20.70">
    <property type="entry name" value="Aldolase class I"/>
    <property type="match status" value="1"/>
</dbReference>
<feature type="binding site" evidence="10">
    <location>
        <position position="8"/>
    </location>
    <ligand>
        <name>substrate</name>
    </ligand>
</feature>
<comment type="cofactor">
    <cofactor evidence="5">
        <name>Fe(2+)</name>
        <dbReference type="ChEBI" id="CHEBI:29033"/>
    </cofactor>
</comment>
<evidence type="ECO:0000256" key="1">
    <source>
        <dbReference type="ARBA" id="ARBA00001782"/>
    </source>
</evidence>
<comment type="similarity">
    <text evidence="6 10 11">Belongs to the ribulose-phosphate 3-epimerase family.</text>
</comment>
<comment type="pathway">
    <text evidence="10">Carbohydrate degradation.</text>
</comment>
<dbReference type="SUPFAM" id="SSF51366">
    <property type="entry name" value="Ribulose-phoshate binding barrel"/>
    <property type="match status" value="1"/>
</dbReference>
<evidence type="ECO:0000313" key="12">
    <source>
        <dbReference type="EMBL" id="GAA6268863.1"/>
    </source>
</evidence>
<comment type="caution">
    <text evidence="12">The sequence shown here is derived from an EMBL/GenBank/DDBJ whole genome shotgun (WGS) entry which is preliminary data.</text>
</comment>
<protein>
    <recommendedName>
        <fullName evidence="7 10">Ribulose-phosphate 3-epimerase</fullName>
        <ecNumber evidence="7 10">5.1.3.1</ecNumber>
    </recommendedName>
</protein>
<feature type="binding site" evidence="10">
    <location>
        <begin position="175"/>
        <end position="177"/>
    </location>
    <ligand>
        <name>substrate</name>
    </ligand>
</feature>
<dbReference type="NCBIfam" id="NF004076">
    <property type="entry name" value="PRK05581.1-4"/>
    <property type="match status" value="1"/>
</dbReference>
<reference evidence="12 13" key="1">
    <citation type="submission" date="2024-04" db="EMBL/GenBank/DDBJ databases">
        <title>Defined microbial consortia suppress multidrug-resistant proinflammatory Enterobacteriaceae via ecological control.</title>
        <authorList>
            <person name="Furuichi M."/>
            <person name="Kawaguchi T."/>
            <person name="Pust M."/>
            <person name="Yasuma K."/>
            <person name="Plichta D."/>
            <person name="Hasegawa N."/>
            <person name="Ohya T."/>
            <person name="Bhattarai S."/>
            <person name="Sasajima S."/>
            <person name="Aoto Y."/>
            <person name="Tuganbaev T."/>
            <person name="Yaginuma M."/>
            <person name="Ueda M."/>
            <person name="Okahashi N."/>
            <person name="Amafuji K."/>
            <person name="Kiridooshi Y."/>
            <person name="Sugita K."/>
            <person name="Strazar M."/>
            <person name="Skelly A."/>
            <person name="Suda W."/>
            <person name="Hattori M."/>
            <person name="Nakamoto N."/>
            <person name="Caballero S."/>
            <person name="Norman J."/>
            <person name="Olle B."/>
            <person name="Tanoue T."/>
            <person name="Arita M."/>
            <person name="Bucci V."/>
            <person name="Atarashi K."/>
            <person name="Xavier R."/>
            <person name="Honda K."/>
        </authorList>
    </citation>
    <scope>NUCLEOTIDE SEQUENCE [LARGE SCALE GENOMIC DNA]</scope>
    <source>
        <strain evidence="13">f13</strain>
    </source>
</reference>
<keyword evidence="8 10" id="KW-0479">Metal-binding</keyword>
<feature type="binding site" evidence="10">
    <location>
        <position position="35"/>
    </location>
    <ligand>
        <name>a divalent metal cation</name>
        <dbReference type="ChEBI" id="CHEBI:60240"/>
    </ligand>
</feature>
<sequence>MYYKVAPSVLAADFADLGNQLRAVSEAGAEWIHLDVMDGAFVPSISFGMPVIKSIRRVTDGVFDVHMMVEEPGRYVEDIKNAGADAITVHAEACRHLDRVVNQIREAGCRVGVALNPATPISVLDTILDQLDMVLIMTVNPGFGGQKFIPYTLNKVKALRALCEDRGLKMDIQVDGGINAANLREVLEAGANIFVAGSAVFGTDPAARTREFTEIFKEYEK</sequence>
<feature type="binding site" evidence="10">
    <location>
        <position position="66"/>
    </location>
    <ligand>
        <name>a divalent metal cation</name>
        <dbReference type="ChEBI" id="CHEBI:60240"/>
    </ligand>
</feature>
<feature type="active site" description="Proton acceptor" evidence="10">
    <location>
        <position position="35"/>
    </location>
</feature>
<evidence type="ECO:0000313" key="13">
    <source>
        <dbReference type="Proteomes" id="UP001600894"/>
    </source>
</evidence>
<evidence type="ECO:0000256" key="8">
    <source>
        <dbReference type="ARBA" id="ARBA00022723"/>
    </source>
</evidence>
<name>A0ABQ0AXW2_9FIRM</name>
<evidence type="ECO:0000256" key="3">
    <source>
        <dbReference type="ARBA" id="ARBA00001941"/>
    </source>
</evidence>
<evidence type="ECO:0000256" key="7">
    <source>
        <dbReference type="ARBA" id="ARBA00013188"/>
    </source>
</evidence>
<keyword evidence="10 11" id="KW-0119">Carbohydrate metabolism</keyword>
<dbReference type="Proteomes" id="UP001600894">
    <property type="component" value="Unassembled WGS sequence"/>
</dbReference>
<dbReference type="HAMAP" id="MF_02227">
    <property type="entry name" value="RPE"/>
    <property type="match status" value="1"/>
</dbReference>
<dbReference type="EC" id="5.1.3.1" evidence="7 10"/>
<feature type="binding site" evidence="10">
    <location>
        <begin position="197"/>
        <end position="198"/>
    </location>
    <ligand>
        <name>substrate</name>
    </ligand>
</feature>
<keyword evidence="9 10" id="KW-0413">Isomerase</keyword>
<evidence type="ECO:0000256" key="6">
    <source>
        <dbReference type="ARBA" id="ARBA00009541"/>
    </source>
</evidence>
<dbReference type="EMBL" id="BAABXL010000001">
    <property type="protein sequence ID" value="GAA6268863.1"/>
    <property type="molecule type" value="Genomic_DNA"/>
</dbReference>
<accession>A0ABQ0AXW2</accession>
<dbReference type="InterPro" id="IPR013785">
    <property type="entry name" value="Aldolase_TIM"/>
</dbReference>
<evidence type="ECO:0000256" key="10">
    <source>
        <dbReference type="HAMAP-Rule" id="MF_02227"/>
    </source>
</evidence>
<dbReference type="Pfam" id="PF00834">
    <property type="entry name" value="Ribul_P_3_epim"/>
    <property type="match status" value="1"/>
</dbReference>
<dbReference type="NCBIfam" id="TIGR01163">
    <property type="entry name" value="rpe"/>
    <property type="match status" value="1"/>
</dbReference>
<comment type="cofactor">
    <cofactor evidence="10">
        <name>a divalent metal cation</name>
        <dbReference type="ChEBI" id="CHEBI:60240"/>
    </cofactor>
    <text evidence="10">Binds 1 divalent metal cation per subunit.</text>
</comment>
<comment type="function">
    <text evidence="10">Catalyzes the reversible epimerization of D-ribulose 5-phosphate to D-xylulose 5-phosphate.</text>
</comment>
<feature type="binding site" evidence="10">
    <location>
        <position position="175"/>
    </location>
    <ligand>
        <name>a divalent metal cation</name>
        <dbReference type="ChEBI" id="CHEBI:60240"/>
    </ligand>
</feature>
<dbReference type="PROSITE" id="PS01086">
    <property type="entry name" value="RIBUL_P_3_EPIMER_2"/>
    <property type="match status" value="1"/>
</dbReference>
<evidence type="ECO:0000256" key="9">
    <source>
        <dbReference type="ARBA" id="ARBA00023235"/>
    </source>
</evidence>
<organism evidence="12 13">
    <name type="scientific">Enterocloster alcoholdehydrogenati</name>
    <dbReference type="NCBI Taxonomy" id="2547410"/>
    <lineage>
        <taxon>Bacteria</taxon>
        <taxon>Bacillati</taxon>
        <taxon>Bacillota</taxon>
        <taxon>Clostridia</taxon>
        <taxon>Lachnospirales</taxon>
        <taxon>Lachnospiraceae</taxon>
        <taxon>Enterocloster</taxon>
    </lineage>
</organism>
<comment type="catalytic activity">
    <reaction evidence="1 10 11">
        <text>D-ribulose 5-phosphate = D-xylulose 5-phosphate</text>
        <dbReference type="Rhea" id="RHEA:13677"/>
        <dbReference type="ChEBI" id="CHEBI:57737"/>
        <dbReference type="ChEBI" id="CHEBI:58121"/>
        <dbReference type="EC" id="5.1.3.1"/>
    </reaction>
</comment>
<comment type="cofactor">
    <cofactor evidence="3">
        <name>Co(2+)</name>
        <dbReference type="ChEBI" id="CHEBI:48828"/>
    </cofactor>
</comment>
<dbReference type="CDD" id="cd00429">
    <property type="entry name" value="RPE"/>
    <property type="match status" value="1"/>
</dbReference>
<dbReference type="InterPro" id="IPR000056">
    <property type="entry name" value="Ribul_P_3_epim-like"/>
</dbReference>
<evidence type="ECO:0000256" key="11">
    <source>
        <dbReference type="PIRNR" id="PIRNR001461"/>
    </source>
</evidence>
<feature type="active site" description="Proton donor" evidence="10">
    <location>
        <position position="175"/>
    </location>
</feature>